<sequence>MSLIVWVGALQIMLDKGKDLDWFNSPVIRTLTVVALVGLLACSVV</sequence>
<keyword evidence="1" id="KW-0472">Membrane</keyword>
<keyword evidence="3" id="KW-1185">Reference proteome</keyword>
<comment type="caution">
    <text evidence="2">The sequence shown here is derived from an EMBL/GenBank/DDBJ whole genome shotgun (WGS) entry which is preliminary data.</text>
</comment>
<dbReference type="Proteomes" id="UP000004980">
    <property type="component" value="Unassembled WGS sequence"/>
</dbReference>
<feature type="transmembrane region" description="Helical" evidence="1">
    <location>
        <begin position="27"/>
        <end position="44"/>
    </location>
</feature>
<accession>A0ABN0F6Y6</accession>
<protein>
    <submittedName>
        <fullName evidence="2">EmrB/QacA family drug resistance transporter</fullName>
    </submittedName>
</protein>
<gene>
    <name evidence="2" type="ORF">WQE_44548</name>
</gene>
<evidence type="ECO:0000256" key="1">
    <source>
        <dbReference type="SAM" id="Phobius"/>
    </source>
</evidence>
<proteinExistence type="predicted"/>
<evidence type="ECO:0000313" key="2">
    <source>
        <dbReference type="EMBL" id="EIM94393.1"/>
    </source>
</evidence>
<organism evidence="2 3">
    <name type="scientific">Paraburkholderia hospita</name>
    <dbReference type="NCBI Taxonomy" id="169430"/>
    <lineage>
        <taxon>Bacteria</taxon>
        <taxon>Pseudomonadati</taxon>
        <taxon>Pseudomonadota</taxon>
        <taxon>Betaproteobacteria</taxon>
        <taxon>Burkholderiales</taxon>
        <taxon>Burkholderiaceae</taxon>
        <taxon>Paraburkholderia</taxon>
    </lineage>
</organism>
<evidence type="ECO:0000313" key="3">
    <source>
        <dbReference type="Proteomes" id="UP000004980"/>
    </source>
</evidence>
<keyword evidence="1" id="KW-0812">Transmembrane</keyword>
<name>A0ABN0F6Y6_9BURK</name>
<keyword evidence="1" id="KW-1133">Transmembrane helix</keyword>
<reference evidence="2 3" key="1">
    <citation type="journal article" date="2012" name="J. Bacteriol.">
        <title>Draft Genome Sequence of the Soil Bacterium Burkholderia terrae Strain BS001, Which Interacts with Fungal Surface Structures.</title>
        <authorList>
            <person name="Nazir R."/>
            <person name="Hansen M.A."/>
            <person name="Sorensen S."/>
            <person name="van Elsas J.D."/>
        </authorList>
    </citation>
    <scope>NUCLEOTIDE SEQUENCE [LARGE SCALE GENOMIC DNA]</scope>
    <source>
        <strain evidence="2 3">BS001</strain>
    </source>
</reference>
<dbReference type="EMBL" id="AKAU01000279">
    <property type="protein sequence ID" value="EIM94393.1"/>
    <property type="molecule type" value="Genomic_DNA"/>
</dbReference>
<dbReference type="RefSeq" id="WP_009770601.1">
    <property type="nucleotide sequence ID" value="NZ_AKAU01000279.1"/>
</dbReference>